<keyword evidence="1" id="KW-0812">Transmembrane</keyword>
<feature type="transmembrane region" description="Helical" evidence="1">
    <location>
        <begin position="53"/>
        <end position="77"/>
    </location>
</feature>
<keyword evidence="1" id="KW-0472">Membrane</keyword>
<dbReference type="AlphaFoldDB" id="A0A2G9ZNG6"/>
<dbReference type="EMBL" id="PCSD01000043">
    <property type="protein sequence ID" value="PIP33878.1"/>
    <property type="molecule type" value="Genomic_DNA"/>
</dbReference>
<protein>
    <recommendedName>
        <fullName evidence="4">DUF3566 domain-containing protein</fullName>
    </recommendedName>
</protein>
<name>A0A2G9ZNG6_9BACT</name>
<keyword evidence="1" id="KW-1133">Transmembrane helix</keyword>
<accession>A0A2G9ZNG6</accession>
<reference evidence="2 3" key="1">
    <citation type="submission" date="2017-09" db="EMBL/GenBank/DDBJ databases">
        <title>Depth-based differentiation of microbial function through sediment-hosted aquifers and enrichment of novel symbionts in the deep terrestrial subsurface.</title>
        <authorList>
            <person name="Probst A.J."/>
            <person name="Ladd B."/>
            <person name="Jarett J.K."/>
            <person name="Geller-Mcgrath D.E."/>
            <person name="Sieber C.M."/>
            <person name="Emerson J.B."/>
            <person name="Anantharaman K."/>
            <person name="Thomas B.C."/>
            <person name="Malmstrom R."/>
            <person name="Stieglmeier M."/>
            <person name="Klingl A."/>
            <person name="Woyke T."/>
            <person name="Ryan C.M."/>
            <person name="Banfield J.F."/>
        </authorList>
    </citation>
    <scope>NUCLEOTIDE SEQUENCE [LARGE SCALE GENOMIC DNA]</scope>
    <source>
        <strain evidence="2">CG23_combo_of_CG06-09_8_20_14_all_49_15</strain>
    </source>
</reference>
<evidence type="ECO:0000313" key="3">
    <source>
        <dbReference type="Proteomes" id="UP000230729"/>
    </source>
</evidence>
<feature type="transmembrane region" description="Helical" evidence="1">
    <location>
        <begin position="18"/>
        <end position="41"/>
    </location>
</feature>
<sequence length="103" mass="10907">MQVLTKIKPVSFGRISAAIYLAIGLAAGLVMFFLSVAGAVFGQSPASGRTSLFIGLVMLIILPIFYGALGFAIGWIGGLVYNLAAKWFGGLEVEIKEKEDRPA</sequence>
<evidence type="ECO:0000256" key="1">
    <source>
        <dbReference type="SAM" id="Phobius"/>
    </source>
</evidence>
<evidence type="ECO:0008006" key="4">
    <source>
        <dbReference type="Google" id="ProtNLM"/>
    </source>
</evidence>
<proteinExistence type="predicted"/>
<evidence type="ECO:0000313" key="2">
    <source>
        <dbReference type="EMBL" id="PIP33878.1"/>
    </source>
</evidence>
<comment type="caution">
    <text evidence="2">The sequence shown here is derived from an EMBL/GenBank/DDBJ whole genome shotgun (WGS) entry which is preliminary data.</text>
</comment>
<dbReference type="Proteomes" id="UP000230729">
    <property type="component" value="Unassembled WGS sequence"/>
</dbReference>
<organism evidence="2 3">
    <name type="scientific">Candidatus Falkowbacteria bacterium CG23_combo_of_CG06-09_8_20_14_all_49_15</name>
    <dbReference type="NCBI Taxonomy" id="1974572"/>
    <lineage>
        <taxon>Bacteria</taxon>
        <taxon>Candidatus Falkowiibacteriota</taxon>
    </lineage>
</organism>
<gene>
    <name evidence="2" type="ORF">COX22_02100</name>
</gene>